<dbReference type="InterPro" id="IPR002716">
    <property type="entry name" value="PIN_dom"/>
</dbReference>
<dbReference type="GO" id="GO:0046872">
    <property type="term" value="F:metal ion binding"/>
    <property type="evidence" value="ECO:0007669"/>
    <property type="project" value="UniProtKB-KW"/>
</dbReference>
<keyword evidence="8" id="KW-1185">Reference proteome</keyword>
<proteinExistence type="predicted"/>
<evidence type="ECO:0000256" key="2">
    <source>
        <dbReference type="ARBA" id="ARBA00022722"/>
    </source>
</evidence>
<comment type="caution">
    <text evidence="7">The sequence shown here is derived from an EMBL/GenBank/DDBJ whole genome shotgun (WGS) entry which is preliminary data.</text>
</comment>
<keyword evidence="2" id="KW-0540">Nuclease</keyword>
<evidence type="ECO:0000256" key="5">
    <source>
        <dbReference type="ARBA" id="ARBA00022842"/>
    </source>
</evidence>
<dbReference type="RefSeq" id="WP_085265095.1">
    <property type="nucleotide sequence ID" value="NZ_LQPG01000022.1"/>
</dbReference>
<organism evidence="7 8">
    <name type="scientific">Mycolicibacter longobardus</name>
    <dbReference type="NCBI Taxonomy" id="1108812"/>
    <lineage>
        <taxon>Bacteria</taxon>
        <taxon>Bacillati</taxon>
        <taxon>Actinomycetota</taxon>
        <taxon>Actinomycetes</taxon>
        <taxon>Mycobacteriales</taxon>
        <taxon>Mycobacteriaceae</taxon>
        <taxon>Mycolicibacter</taxon>
    </lineage>
</organism>
<evidence type="ECO:0000256" key="1">
    <source>
        <dbReference type="ARBA" id="ARBA00022649"/>
    </source>
</evidence>
<dbReference type="GO" id="GO:0016787">
    <property type="term" value="F:hydrolase activity"/>
    <property type="evidence" value="ECO:0007669"/>
    <property type="project" value="UniProtKB-KW"/>
</dbReference>
<keyword evidence="3" id="KW-0479">Metal-binding</keyword>
<dbReference type="EMBL" id="LQPG01000022">
    <property type="protein sequence ID" value="ORW10461.1"/>
    <property type="molecule type" value="Genomic_DNA"/>
</dbReference>
<evidence type="ECO:0000313" key="7">
    <source>
        <dbReference type="EMBL" id="ORW10461.1"/>
    </source>
</evidence>
<keyword evidence="4" id="KW-0378">Hydrolase</keyword>
<evidence type="ECO:0000259" key="6">
    <source>
        <dbReference type="Pfam" id="PF01850"/>
    </source>
</evidence>
<reference evidence="7 8" key="1">
    <citation type="submission" date="2016-01" db="EMBL/GenBank/DDBJ databases">
        <title>The new phylogeny of the genus Mycobacterium.</title>
        <authorList>
            <person name="Tarcisio F."/>
            <person name="Conor M."/>
            <person name="Antonella G."/>
            <person name="Elisabetta G."/>
            <person name="Giulia F.S."/>
            <person name="Sara T."/>
            <person name="Anna F."/>
            <person name="Clotilde B."/>
            <person name="Roberto B."/>
            <person name="Veronica D.S."/>
            <person name="Fabio R."/>
            <person name="Monica P."/>
            <person name="Olivier J."/>
            <person name="Enrico T."/>
            <person name="Nicola S."/>
        </authorList>
    </citation>
    <scope>NUCLEOTIDE SEQUENCE [LARGE SCALE GENOMIC DNA]</scope>
    <source>
        <strain evidence="7 8">DSM 45394</strain>
    </source>
</reference>
<name>A0A1X1YHH2_9MYCO</name>
<dbReference type="OrthoDB" id="556169at2"/>
<dbReference type="AlphaFoldDB" id="A0A1X1YHH2"/>
<keyword evidence="1" id="KW-1277">Toxin-antitoxin system</keyword>
<evidence type="ECO:0000313" key="8">
    <source>
        <dbReference type="Proteomes" id="UP000193866"/>
    </source>
</evidence>
<feature type="domain" description="PIN" evidence="6">
    <location>
        <begin position="6"/>
        <end position="80"/>
    </location>
</feature>
<gene>
    <name evidence="7" type="ORF">AWC16_13895</name>
</gene>
<dbReference type="Proteomes" id="UP000193866">
    <property type="component" value="Unassembled WGS sequence"/>
</dbReference>
<accession>A0A1X1YHH2</accession>
<evidence type="ECO:0000256" key="4">
    <source>
        <dbReference type="ARBA" id="ARBA00022801"/>
    </source>
</evidence>
<protein>
    <recommendedName>
        <fullName evidence="6">PIN domain-containing protein</fullName>
    </recommendedName>
</protein>
<dbReference type="GO" id="GO:0004518">
    <property type="term" value="F:nuclease activity"/>
    <property type="evidence" value="ECO:0007669"/>
    <property type="project" value="UniProtKB-KW"/>
</dbReference>
<keyword evidence="5" id="KW-0460">Magnesium</keyword>
<sequence>MMRSRGLTRLADGAAQAFDLIDAWLATPAGVVVEPTVRHRAILRGLLDTAGNLSNDAHLAALAVEYGGAVATFDRDFERFGVRVVIPA</sequence>
<dbReference type="Pfam" id="PF01850">
    <property type="entry name" value="PIN"/>
    <property type="match status" value="1"/>
</dbReference>
<evidence type="ECO:0000256" key="3">
    <source>
        <dbReference type="ARBA" id="ARBA00022723"/>
    </source>
</evidence>
<dbReference type="SUPFAM" id="SSF88723">
    <property type="entry name" value="PIN domain-like"/>
    <property type="match status" value="1"/>
</dbReference>
<dbReference type="InterPro" id="IPR029060">
    <property type="entry name" value="PIN-like_dom_sf"/>
</dbReference>
<dbReference type="Gene3D" id="3.40.50.1010">
    <property type="entry name" value="5'-nuclease"/>
    <property type="match status" value="1"/>
</dbReference>